<accession>A0A5E4PRK9</accession>
<evidence type="ECO:0000313" key="1">
    <source>
        <dbReference type="EMBL" id="VVC88658.1"/>
    </source>
</evidence>
<name>A0A5E4PRK9_9NEOP</name>
<sequence>MLGLYISPPGGAICY</sequence>
<organism evidence="1 2">
    <name type="scientific">Leptidea sinapis</name>
    <dbReference type="NCBI Taxonomy" id="189913"/>
    <lineage>
        <taxon>Eukaryota</taxon>
        <taxon>Metazoa</taxon>
        <taxon>Ecdysozoa</taxon>
        <taxon>Arthropoda</taxon>
        <taxon>Hexapoda</taxon>
        <taxon>Insecta</taxon>
        <taxon>Pterygota</taxon>
        <taxon>Neoptera</taxon>
        <taxon>Endopterygota</taxon>
        <taxon>Lepidoptera</taxon>
        <taxon>Glossata</taxon>
        <taxon>Ditrysia</taxon>
        <taxon>Papilionoidea</taxon>
        <taxon>Pieridae</taxon>
        <taxon>Dismorphiinae</taxon>
        <taxon>Leptidea</taxon>
    </lineage>
</organism>
<evidence type="ECO:0000313" key="2">
    <source>
        <dbReference type="Proteomes" id="UP000324832"/>
    </source>
</evidence>
<dbReference type="Proteomes" id="UP000324832">
    <property type="component" value="Unassembled WGS sequence"/>
</dbReference>
<proteinExistence type="predicted"/>
<reference evidence="1 2" key="1">
    <citation type="submission" date="2017-07" db="EMBL/GenBank/DDBJ databases">
        <authorList>
            <person name="Talla V."/>
            <person name="Backstrom N."/>
        </authorList>
    </citation>
    <scope>NUCLEOTIDE SEQUENCE [LARGE SCALE GENOMIC DNA]</scope>
</reference>
<keyword evidence="2" id="KW-1185">Reference proteome</keyword>
<protein>
    <submittedName>
        <fullName evidence="1">Uncharacterized protein</fullName>
    </submittedName>
</protein>
<gene>
    <name evidence="1" type="ORF">LSINAPIS_LOCUS1978</name>
</gene>
<dbReference type="EMBL" id="FZQP02000371">
    <property type="protein sequence ID" value="VVC88658.1"/>
    <property type="molecule type" value="Genomic_DNA"/>
</dbReference>